<dbReference type="Pfam" id="PF00899">
    <property type="entry name" value="ThiF"/>
    <property type="match status" value="1"/>
</dbReference>
<dbReference type="RefSeq" id="WP_114620030.1">
    <property type="nucleotide sequence ID" value="NZ_PPTP01000001.1"/>
</dbReference>
<accession>A0A369LD27</accession>
<name>A0A369LD27_9ACTN</name>
<comment type="caution">
    <text evidence="3">The sequence shown here is derived from an EMBL/GenBank/DDBJ whole genome shotgun (WGS) entry which is preliminary data.</text>
</comment>
<dbReference type="GO" id="GO:0008641">
    <property type="term" value="F:ubiquitin-like modifier activating enzyme activity"/>
    <property type="evidence" value="ECO:0007669"/>
    <property type="project" value="InterPro"/>
</dbReference>
<dbReference type="InterPro" id="IPR035985">
    <property type="entry name" value="Ubiquitin-activating_enz"/>
</dbReference>
<dbReference type="EMBL" id="PPTP01000001">
    <property type="protein sequence ID" value="RDB57541.1"/>
    <property type="molecule type" value="Genomic_DNA"/>
</dbReference>
<dbReference type="Pfam" id="PF26398">
    <property type="entry name" value="Cap2_linker"/>
    <property type="match status" value="1"/>
</dbReference>
<evidence type="ECO:0000313" key="4">
    <source>
        <dbReference type="Proteomes" id="UP000253792"/>
    </source>
</evidence>
<dbReference type="GO" id="GO:0061504">
    <property type="term" value="P:cyclic threonylcarbamoyladenosine biosynthetic process"/>
    <property type="evidence" value="ECO:0007669"/>
    <property type="project" value="TreeGrafter"/>
</dbReference>
<reference evidence="3 4" key="1">
    <citation type="journal article" date="2018" name="Elife">
        <title>Discovery and characterization of a prevalent human gut bacterial enzyme sufficient for the inactivation of a family of plant toxins.</title>
        <authorList>
            <person name="Koppel N."/>
            <person name="Bisanz J.E."/>
            <person name="Pandelia M.E."/>
            <person name="Turnbaugh P.J."/>
            <person name="Balskus E.P."/>
        </authorList>
    </citation>
    <scope>NUCLEOTIDE SEQUENCE [LARGE SCALE GENOMIC DNA]</scope>
    <source>
        <strain evidence="4">anaerobia AP69FAA</strain>
    </source>
</reference>
<gene>
    <name evidence="3" type="ORF">C1880_01615</name>
</gene>
<sequence>MSADVAGSLLRARRALDDLSPHISTEDWLWDDSIDRWCLAFTARLERPVEVPGVTRWVFTVSPDYPNCKVEIYPAVIGGIEDTHPHQSNNGFEGHGKYCRSGNVCLFTERAEWEMRGDSDFTLLSHAERFLEWLERANEGTLVKAGDRVEFPMQRIGCAGAVLYLEDDVSKMIWDSHPASRDGVLETFENHLGQTCLSSFCGTDGNLAYSAGWGSAFGENEITSTGRGIWFIAPSIPHVRCWQSPNTYGELREWAGKEGIDLDGVIARNASGLRDGARHFLAIGVPCPDLVGEDPRSLSWFVAKMPRLADEREFKGGGVHDRKVLKTVDRQKYLSSGVRVDWIDSVNCSREQIHSRGGLCDELADSRIAIIGVGSLGSLVADCLVRGGATDLCVFDSDRFEMGNVTRHLLRSGDVGARKAIAVATALNATSPTAAAESGEKIDKDSAAALRKFDIIIDCSSSSKVRSILDGLKGGQRLFVCSFGYAAERVYVSASLLGSFSSEEYGKTFEGLMREDAEEIKEEGLPWEGTGCWSPIFPARHSDVSRAASLVVDCIDRITERRKAKANYAYVTKRDEDGFLLGIDRMEL</sequence>
<dbReference type="Proteomes" id="UP000253792">
    <property type="component" value="Unassembled WGS sequence"/>
</dbReference>
<protein>
    <submittedName>
        <fullName evidence="3">Uncharacterized protein</fullName>
    </submittedName>
</protein>
<dbReference type="PANTHER" id="PTHR43267:SF1">
    <property type="entry name" value="TRNA THREONYLCARBAMOYLADENOSINE DEHYDRATASE"/>
    <property type="match status" value="1"/>
</dbReference>
<organism evidence="3 4">
    <name type="scientific">Senegalimassilia anaerobia</name>
    <dbReference type="NCBI Taxonomy" id="1473216"/>
    <lineage>
        <taxon>Bacteria</taxon>
        <taxon>Bacillati</taxon>
        <taxon>Actinomycetota</taxon>
        <taxon>Coriobacteriia</taxon>
        <taxon>Coriobacteriales</taxon>
        <taxon>Coriobacteriaceae</taxon>
        <taxon>Senegalimassilia</taxon>
    </lineage>
</organism>
<evidence type="ECO:0000259" key="1">
    <source>
        <dbReference type="Pfam" id="PF00899"/>
    </source>
</evidence>
<dbReference type="InterPro" id="IPR000594">
    <property type="entry name" value="ThiF_NAD_FAD-bd"/>
</dbReference>
<dbReference type="GO" id="GO:0061503">
    <property type="term" value="F:tRNA threonylcarbamoyladenosine dehydratase"/>
    <property type="evidence" value="ECO:0007669"/>
    <property type="project" value="TreeGrafter"/>
</dbReference>
<evidence type="ECO:0000313" key="3">
    <source>
        <dbReference type="EMBL" id="RDB57541.1"/>
    </source>
</evidence>
<dbReference type="AlphaFoldDB" id="A0A369LD27"/>
<dbReference type="PANTHER" id="PTHR43267">
    <property type="entry name" value="TRNA THREONYLCARBAMOYLADENOSINE DEHYDRATASE"/>
    <property type="match status" value="1"/>
</dbReference>
<proteinExistence type="predicted"/>
<evidence type="ECO:0000259" key="2">
    <source>
        <dbReference type="Pfam" id="PF26398"/>
    </source>
</evidence>
<dbReference type="SUPFAM" id="SSF69572">
    <property type="entry name" value="Activating enzymes of the ubiquitin-like proteins"/>
    <property type="match status" value="1"/>
</dbReference>
<dbReference type="Gene3D" id="3.40.50.720">
    <property type="entry name" value="NAD(P)-binding Rossmann-like Domain"/>
    <property type="match status" value="1"/>
</dbReference>
<feature type="domain" description="THIF-type NAD/FAD binding fold" evidence="1">
    <location>
        <begin position="360"/>
        <end position="470"/>
    </location>
</feature>
<feature type="domain" description="Cap2 central linker" evidence="2">
    <location>
        <begin position="140"/>
        <end position="347"/>
    </location>
</feature>
<dbReference type="InterPro" id="IPR045886">
    <property type="entry name" value="ThiF/MoeB/HesA"/>
</dbReference>
<dbReference type="OrthoDB" id="8773615at2"/>
<keyword evidence="4" id="KW-1185">Reference proteome</keyword>
<dbReference type="InterPro" id="IPR058964">
    <property type="entry name" value="Cap2_linker"/>
</dbReference>